<keyword evidence="1" id="KW-0472">Membrane</keyword>
<feature type="transmembrane region" description="Helical" evidence="1">
    <location>
        <begin position="54"/>
        <end position="73"/>
    </location>
</feature>
<keyword evidence="3" id="KW-1185">Reference proteome</keyword>
<comment type="caution">
    <text evidence="2">The sequence shown here is derived from an EMBL/GenBank/DDBJ whole genome shotgun (WGS) entry which is preliminary data.</text>
</comment>
<name>A0ABV6G8N0_9BACI</name>
<accession>A0ABV6G8N0</accession>
<dbReference type="Proteomes" id="UP001589854">
    <property type="component" value="Unassembled WGS sequence"/>
</dbReference>
<gene>
    <name evidence="2" type="ORF">ACFFIX_00990</name>
</gene>
<sequence length="176" mass="20328">MNIDRKTVIIEEIQQWKKTKMLPETYCDFLLALYTEGNQVQEEKQLAKNRPANLIGSVLALLLLPSALLVIYFTELSFLLQMGIVSFFLLLSIVLTILLFKNNYFYHLSVCISSVLLLIMSVYFVEETSKENSLLMGFTLLLNCLLWIYLSKKLRLIYLFISGIVGMVFFIAITLY</sequence>
<feature type="transmembrane region" description="Helical" evidence="1">
    <location>
        <begin position="79"/>
        <end position="100"/>
    </location>
</feature>
<evidence type="ECO:0000256" key="1">
    <source>
        <dbReference type="SAM" id="Phobius"/>
    </source>
</evidence>
<keyword evidence="1" id="KW-0812">Transmembrane</keyword>
<feature type="transmembrane region" description="Helical" evidence="1">
    <location>
        <begin position="156"/>
        <end position="175"/>
    </location>
</feature>
<reference evidence="2 3" key="1">
    <citation type="submission" date="2024-09" db="EMBL/GenBank/DDBJ databases">
        <authorList>
            <person name="Sun Q."/>
            <person name="Mori K."/>
        </authorList>
    </citation>
    <scope>NUCLEOTIDE SEQUENCE [LARGE SCALE GENOMIC DNA]</scope>
    <source>
        <strain evidence="2 3">CCM 7228</strain>
    </source>
</reference>
<evidence type="ECO:0000313" key="2">
    <source>
        <dbReference type="EMBL" id="MFC0270035.1"/>
    </source>
</evidence>
<dbReference type="RefSeq" id="WP_378929593.1">
    <property type="nucleotide sequence ID" value="NZ_JBHLVO010000001.1"/>
</dbReference>
<feature type="transmembrane region" description="Helical" evidence="1">
    <location>
        <begin position="131"/>
        <end position="149"/>
    </location>
</feature>
<keyword evidence="1" id="KW-1133">Transmembrane helix</keyword>
<dbReference type="EMBL" id="JBHLVO010000001">
    <property type="protein sequence ID" value="MFC0270035.1"/>
    <property type="molecule type" value="Genomic_DNA"/>
</dbReference>
<evidence type="ECO:0000313" key="3">
    <source>
        <dbReference type="Proteomes" id="UP001589854"/>
    </source>
</evidence>
<proteinExistence type="predicted"/>
<feature type="transmembrane region" description="Helical" evidence="1">
    <location>
        <begin position="105"/>
        <end position="125"/>
    </location>
</feature>
<evidence type="ECO:0008006" key="4">
    <source>
        <dbReference type="Google" id="ProtNLM"/>
    </source>
</evidence>
<organism evidence="2 3">
    <name type="scientific">Metabacillus herbersteinensis</name>
    <dbReference type="NCBI Taxonomy" id="283816"/>
    <lineage>
        <taxon>Bacteria</taxon>
        <taxon>Bacillati</taxon>
        <taxon>Bacillota</taxon>
        <taxon>Bacilli</taxon>
        <taxon>Bacillales</taxon>
        <taxon>Bacillaceae</taxon>
        <taxon>Metabacillus</taxon>
    </lineage>
</organism>
<protein>
    <recommendedName>
        <fullName evidence="4">DUF4401 domain-containing protein</fullName>
    </recommendedName>
</protein>